<organism evidence="3 4">
    <name type="scientific">Riccia sorocarpa</name>
    <dbReference type="NCBI Taxonomy" id="122646"/>
    <lineage>
        <taxon>Eukaryota</taxon>
        <taxon>Viridiplantae</taxon>
        <taxon>Streptophyta</taxon>
        <taxon>Embryophyta</taxon>
        <taxon>Marchantiophyta</taxon>
        <taxon>Marchantiopsida</taxon>
        <taxon>Marchantiidae</taxon>
        <taxon>Marchantiales</taxon>
        <taxon>Ricciaceae</taxon>
        <taxon>Riccia</taxon>
    </lineage>
</organism>
<sequence length="329" mass="35833">MGEGDGKTVVVTGANGFVASWVVKFLLERGYTVRGTVRNPDDTAKVGHLFGLSGAKERLTLHKADLLAEGAFDEVVQGADGIFHTASPYFIKGITDPEAQLLSPAIKGTLNVLKSASKASSVKRVVLTSSVAAVTNNDKPKSPEVIVDETWWSDPEYCTKQKSWYSLSKTLAEKEAWDFAKDKHFDLVVINPAMVVGPLLQSTLNTSSETILDMLKGVTKEYLNVSFGYVNVKDVALAHIFAYEIPTAAGRYLLAEKVLHYEEVVEILKKIAPAYSRPSKMVGEGPKAPTYTIKHDKVETLGLKLITVEDSFAELIESLKDSGYLSSTS</sequence>
<dbReference type="InterPro" id="IPR050425">
    <property type="entry name" value="NAD(P)_dehydrat-like"/>
</dbReference>
<comment type="caution">
    <text evidence="3">The sequence shown here is derived from an EMBL/GenBank/DDBJ whole genome shotgun (WGS) entry which is preliminary data.</text>
</comment>
<dbReference type="PANTHER" id="PTHR10366:SF852">
    <property type="entry name" value="CINNAMOYL-COA REDUCTASE CAD2"/>
    <property type="match status" value="1"/>
</dbReference>
<feature type="domain" description="NAD-dependent epimerase/dehydratase" evidence="2">
    <location>
        <begin position="9"/>
        <end position="247"/>
    </location>
</feature>
<dbReference type="PANTHER" id="PTHR10366">
    <property type="entry name" value="NAD DEPENDENT EPIMERASE/DEHYDRATASE"/>
    <property type="match status" value="1"/>
</dbReference>
<protein>
    <recommendedName>
        <fullName evidence="2">NAD-dependent epimerase/dehydratase domain-containing protein</fullName>
    </recommendedName>
</protein>
<evidence type="ECO:0000313" key="4">
    <source>
        <dbReference type="Proteomes" id="UP001633002"/>
    </source>
</evidence>
<dbReference type="Proteomes" id="UP001633002">
    <property type="component" value="Unassembled WGS sequence"/>
</dbReference>
<gene>
    <name evidence="3" type="ORF">R1sor_013225</name>
</gene>
<reference evidence="3 4" key="1">
    <citation type="submission" date="2024-09" db="EMBL/GenBank/DDBJ databases">
        <title>Chromosome-scale assembly of Riccia sorocarpa.</title>
        <authorList>
            <person name="Paukszto L."/>
        </authorList>
    </citation>
    <scope>NUCLEOTIDE SEQUENCE [LARGE SCALE GENOMIC DNA]</scope>
    <source>
        <strain evidence="3">LP-2024</strain>
        <tissue evidence="3">Aerial parts of the thallus</tissue>
    </source>
</reference>
<dbReference type="Pfam" id="PF01370">
    <property type="entry name" value="Epimerase"/>
    <property type="match status" value="1"/>
</dbReference>
<evidence type="ECO:0000313" key="3">
    <source>
        <dbReference type="EMBL" id="KAL3686916.1"/>
    </source>
</evidence>
<dbReference type="FunFam" id="3.40.50.720:FF:000085">
    <property type="entry name" value="Dihydroflavonol reductase"/>
    <property type="match status" value="1"/>
</dbReference>
<evidence type="ECO:0000256" key="1">
    <source>
        <dbReference type="ARBA" id="ARBA00023002"/>
    </source>
</evidence>
<dbReference type="InterPro" id="IPR001509">
    <property type="entry name" value="Epimerase_deHydtase"/>
</dbReference>
<evidence type="ECO:0000259" key="2">
    <source>
        <dbReference type="Pfam" id="PF01370"/>
    </source>
</evidence>
<keyword evidence="4" id="KW-1185">Reference proteome</keyword>
<keyword evidence="1" id="KW-0560">Oxidoreductase</keyword>
<dbReference type="InterPro" id="IPR036291">
    <property type="entry name" value="NAD(P)-bd_dom_sf"/>
</dbReference>
<dbReference type="Gene3D" id="3.40.50.720">
    <property type="entry name" value="NAD(P)-binding Rossmann-like Domain"/>
    <property type="match status" value="1"/>
</dbReference>
<dbReference type="AlphaFoldDB" id="A0ABD3H7S6"/>
<name>A0ABD3H7S6_9MARC</name>
<accession>A0ABD3H7S6</accession>
<dbReference type="GO" id="GO:0016491">
    <property type="term" value="F:oxidoreductase activity"/>
    <property type="evidence" value="ECO:0007669"/>
    <property type="project" value="UniProtKB-KW"/>
</dbReference>
<dbReference type="SUPFAM" id="SSF51735">
    <property type="entry name" value="NAD(P)-binding Rossmann-fold domains"/>
    <property type="match status" value="1"/>
</dbReference>
<dbReference type="EMBL" id="JBJQOH010000004">
    <property type="protein sequence ID" value="KAL3686916.1"/>
    <property type="molecule type" value="Genomic_DNA"/>
</dbReference>
<proteinExistence type="predicted"/>
<dbReference type="CDD" id="cd08958">
    <property type="entry name" value="FR_SDR_e"/>
    <property type="match status" value="1"/>
</dbReference>